<feature type="transmembrane region" description="Helical" evidence="5">
    <location>
        <begin position="7"/>
        <end position="26"/>
    </location>
</feature>
<feature type="transmembrane region" description="Helical" evidence="5">
    <location>
        <begin position="223"/>
        <end position="242"/>
    </location>
</feature>
<protein>
    <submittedName>
        <fullName evidence="7">Helix-turn-helix transcriptional regulator</fullName>
    </submittedName>
</protein>
<evidence type="ECO:0000256" key="3">
    <source>
        <dbReference type="ARBA" id="ARBA00023163"/>
    </source>
</evidence>
<comment type="caution">
    <text evidence="7">The sequence shown here is derived from an EMBL/GenBank/DDBJ whole genome shotgun (WGS) entry which is preliminary data.</text>
</comment>
<dbReference type="GO" id="GO:0003700">
    <property type="term" value="F:DNA-binding transcription factor activity"/>
    <property type="evidence" value="ECO:0007669"/>
    <property type="project" value="InterPro"/>
</dbReference>
<dbReference type="Gene3D" id="1.10.10.60">
    <property type="entry name" value="Homeodomain-like"/>
    <property type="match status" value="2"/>
</dbReference>
<name>A0A923H9H9_9FLAO</name>
<evidence type="ECO:0000256" key="2">
    <source>
        <dbReference type="ARBA" id="ARBA00023125"/>
    </source>
</evidence>
<dbReference type="AlphaFoldDB" id="A0A923H9H9"/>
<dbReference type="Proteomes" id="UP000656244">
    <property type="component" value="Unassembled WGS sequence"/>
</dbReference>
<sequence length="508" mass="58323">MVNQAKILHFFCCLVVYGSISGLFAFSETSPAPIDSSIQKKDADKVLGSKDLLVLYQEAIKEQRHDSVAIFKNLALLNAKLNQPENSILYTKKYINNTLDFDILNDSAYDTIKTSKAYKTIADKFVKKVNFVTFLFFYASLIGFFFMVIINLSGKANTRAKLFISGFVGVHSLFILEFVMYLSNYRYEYPHVYLMAASTALLYGPLLYFYFKSATHNYKFKPLDALHFVPNIILVLYLFPMYALSGSEKIEIMLELNTSYDINRYVVFISKVISLSVYAILIRKLQYATKNNEILSSNTGQPIYKWKQTIYRLHVAYVISYVIYGLPVSGILVFTSDFLSYFQVGAMSIMVIYIAYKASVQPSIFTNEFNPVDGLFTKKYQKSGLTKGLSKELKESLVKLLVEDKIYKQSNINLERLSEELNTTRHNTSQIINEHFDMNFFELINTFRIKEALSIMDNDVHGSLNIIDIAYEVGFNNKVTFNKAFKKETSQTPSEYIQSKLRLRKKLG</sequence>
<accession>A0A923H9H9</accession>
<dbReference type="InterPro" id="IPR018062">
    <property type="entry name" value="HTH_AraC-typ_CS"/>
</dbReference>
<feature type="transmembrane region" description="Helical" evidence="5">
    <location>
        <begin position="340"/>
        <end position="356"/>
    </location>
</feature>
<dbReference type="GO" id="GO:0043565">
    <property type="term" value="F:sequence-specific DNA binding"/>
    <property type="evidence" value="ECO:0007669"/>
    <property type="project" value="InterPro"/>
</dbReference>
<feature type="transmembrane region" description="Helical" evidence="5">
    <location>
        <begin position="162"/>
        <end position="181"/>
    </location>
</feature>
<keyword evidence="5" id="KW-0472">Membrane</keyword>
<dbReference type="PROSITE" id="PS01124">
    <property type="entry name" value="HTH_ARAC_FAMILY_2"/>
    <property type="match status" value="1"/>
</dbReference>
<dbReference type="Pfam" id="PF12833">
    <property type="entry name" value="HTH_18"/>
    <property type="match status" value="1"/>
</dbReference>
<reference evidence="7" key="1">
    <citation type="submission" date="2020-08" db="EMBL/GenBank/DDBJ databases">
        <title>Hyunsoonleella sp. strain SJ7 genome sequencing and assembly.</title>
        <authorList>
            <person name="Kim I."/>
        </authorList>
    </citation>
    <scope>NUCLEOTIDE SEQUENCE</scope>
    <source>
        <strain evidence="7">SJ7</strain>
    </source>
</reference>
<dbReference type="SMART" id="SM00342">
    <property type="entry name" value="HTH_ARAC"/>
    <property type="match status" value="1"/>
</dbReference>
<keyword evidence="3" id="KW-0804">Transcription</keyword>
<feature type="transmembrane region" description="Helical" evidence="5">
    <location>
        <begin position="131"/>
        <end position="150"/>
    </location>
</feature>
<evidence type="ECO:0000259" key="6">
    <source>
        <dbReference type="PROSITE" id="PS01124"/>
    </source>
</evidence>
<dbReference type="PANTHER" id="PTHR43280:SF29">
    <property type="entry name" value="ARAC-FAMILY TRANSCRIPTIONAL REGULATOR"/>
    <property type="match status" value="1"/>
</dbReference>
<keyword evidence="8" id="KW-1185">Reference proteome</keyword>
<keyword evidence="4" id="KW-0175">Coiled coil</keyword>
<evidence type="ECO:0000256" key="1">
    <source>
        <dbReference type="ARBA" id="ARBA00023015"/>
    </source>
</evidence>
<dbReference type="SUPFAM" id="SSF46689">
    <property type="entry name" value="Homeodomain-like"/>
    <property type="match status" value="1"/>
</dbReference>
<feature type="transmembrane region" description="Helical" evidence="5">
    <location>
        <begin position="262"/>
        <end position="281"/>
    </location>
</feature>
<evidence type="ECO:0000313" key="8">
    <source>
        <dbReference type="Proteomes" id="UP000656244"/>
    </source>
</evidence>
<dbReference type="InterPro" id="IPR018060">
    <property type="entry name" value="HTH_AraC"/>
</dbReference>
<feature type="transmembrane region" description="Helical" evidence="5">
    <location>
        <begin position="193"/>
        <end position="211"/>
    </location>
</feature>
<evidence type="ECO:0000313" key="7">
    <source>
        <dbReference type="EMBL" id="MBC3758089.1"/>
    </source>
</evidence>
<evidence type="ECO:0000256" key="5">
    <source>
        <dbReference type="SAM" id="Phobius"/>
    </source>
</evidence>
<keyword evidence="5" id="KW-0812">Transmembrane</keyword>
<feature type="domain" description="HTH araC/xylS-type" evidence="6">
    <location>
        <begin position="396"/>
        <end position="499"/>
    </location>
</feature>
<dbReference type="PROSITE" id="PS00041">
    <property type="entry name" value="HTH_ARAC_FAMILY_1"/>
    <property type="match status" value="1"/>
</dbReference>
<dbReference type="EMBL" id="JACNMF010000002">
    <property type="protein sequence ID" value="MBC3758089.1"/>
    <property type="molecule type" value="Genomic_DNA"/>
</dbReference>
<dbReference type="RefSeq" id="WP_186560513.1">
    <property type="nucleotide sequence ID" value="NZ_JACNMF010000002.1"/>
</dbReference>
<keyword evidence="2" id="KW-0238">DNA-binding</keyword>
<dbReference type="PANTHER" id="PTHR43280">
    <property type="entry name" value="ARAC-FAMILY TRANSCRIPTIONAL REGULATOR"/>
    <property type="match status" value="1"/>
</dbReference>
<keyword evidence="5" id="KW-1133">Transmembrane helix</keyword>
<proteinExistence type="predicted"/>
<organism evidence="7 8">
    <name type="scientific">Hyunsoonleella aquatilis</name>
    <dbReference type="NCBI Taxonomy" id="2762758"/>
    <lineage>
        <taxon>Bacteria</taxon>
        <taxon>Pseudomonadati</taxon>
        <taxon>Bacteroidota</taxon>
        <taxon>Flavobacteriia</taxon>
        <taxon>Flavobacteriales</taxon>
        <taxon>Flavobacteriaceae</taxon>
    </lineage>
</organism>
<feature type="transmembrane region" description="Helical" evidence="5">
    <location>
        <begin position="315"/>
        <end position="334"/>
    </location>
</feature>
<gene>
    <name evidence="7" type="ORF">H7U19_06710</name>
</gene>
<feature type="coiled-coil region" evidence="4">
    <location>
        <begin position="407"/>
        <end position="434"/>
    </location>
</feature>
<keyword evidence="1" id="KW-0805">Transcription regulation</keyword>
<dbReference type="InterPro" id="IPR009057">
    <property type="entry name" value="Homeodomain-like_sf"/>
</dbReference>
<evidence type="ECO:0000256" key="4">
    <source>
        <dbReference type="SAM" id="Coils"/>
    </source>
</evidence>